<evidence type="ECO:0000313" key="1">
    <source>
        <dbReference type="EMBL" id="CAE6791277.1"/>
    </source>
</evidence>
<reference evidence="1 2" key="1">
    <citation type="submission" date="2021-02" db="EMBL/GenBank/DDBJ databases">
        <authorList>
            <person name="Han P."/>
        </authorList>
    </citation>
    <scope>NUCLEOTIDE SEQUENCE [LARGE SCALE GENOMIC DNA]</scope>
    <source>
        <strain evidence="1">Candidatus Nitrospira sp. ZN2</strain>
    </source>
</reference>
<accession>A0ABN7MBY5</accession>
<comment type="caution">
    <text evidence="1">The sequence shown here is derived from an EMBL/GenBank/DDBJ whole genome shotgun (WGS) entry which is preliminary data.</text>
</comment>
<gene>
    <name evidence="1" type="ORF">NSPZN2_60020</name>
</gene>
<proteinExistence type="predicted"/>
<organism evidence="1 2">
    <name type="scientific">Nitrospira defluvii</name>
    <dbReference type="NCBI Taxonomy" id="330214"/>
    <lineage>
        <taxon>Bacteria</taxon>
        <taxon>Pseudomonadati</taxon>
        <taxon>Nitrospirota</taxon>
        <taxon>Nitrospiria</taxon>
        <taxon>Nitrospirales</taxon>
        <taxon>Nitrospiraceae</taxon>
        <taxon>Nitrospira</taxon>
    </lineage>
</organism>
<name>A0ABN7MBY5_9BACT</name>
<protein>
    <recommendedName>
        <fullName evidence="3">Lipoprotein</fullName>
    </recommendedName>
</protein>
<evidence type="ECO:0008006" key="3">
    <source>
        <dbReference type="Google" id="ProtNLM"/>
    </source>
</evidence>
<keyword evidence="2" id="KW-1185">Reference proteome</keyword>
<sequence>MINHRDGMGGRLLTGDARPAIVRSMLSVHQTRLRLRVFPVLLAFVTLALSACASSLDMSSRRLPAPDPDWGIVIGSVLVRQTDVGSTPGAAADDRSAKYAFDVVQIQPTDPNGETFSAARYHIDTIAGQERPFVSRLRPGQYLMKNFHRTGTSGTGGDLNLIFESQAGRVVYVGRVLVEVPSEPAYGKEYRFFVQDAHQATYATLAPHHGQLTQQAVTAPMRIRPGDTR</sequence>
<evidence type="ECO:0000313" key="2">
    <source>
        <dbReference type="Proteomes" id="UP000675880"/>
    </source>
</evidence>
<dbReference type="Proteomes" id="UP000675880">
    <property type="component" value="Unassembled WGS sequence"/>
</dbReference>
<dbReference type="EMBL" id="CAJNBJ010000019">
    <property type="protein sequence ID" value="CAE6791277.1"/>
    <property type="molecule type" value="Genomic_DNA"/>
</dbReference>